<dbReference type="Proteomes" id="UP001314170">
    <property type="component" value="Unassembled WGS sequence"/>
</dbReference>
<dbReference type="GO" id="GO:0005880">
    <property type="term" value="C:nuclear microtubule"/>
    <property type="evidence" value="ECO:0007669"/>
    <property type="project" value="TreeGrafter"/>
</dbReference>
<dbReference type="AlphaFoldDB" id="A0AAV1R7X1"/>
<dbReference type="PANTHER" id="PTHR31807">
    <property type="entry name" value="AUGMIN FAMILY MEMBER"/>
    <property type="match status" value="1"/>
</dbReference>
<feature type="region of interest" description="Disordered" evidence="2">
    <location>
        <begin position="179"/>
        <end position="228"/>
    </location>
</feature>
<dbReference type="Pfam" id="PF04484">
    <property type="entry name" value="QWRF"/>
    <property type="match status" value="2"/>
</dbReference>
<feature type="compositionally biased region" description="Low complexity" evidence="2">
    <location>
        <begin position="59"/>
        <end position="84"/>
    </location>
</feature>
<evidence type="ECO:0000313" key="4">
    <source>
        <dbReference type="Proteomes" id="UP001314170"/>
    </source>
</evidence>
<evidence type="ECO:0000313" key="3">
    <source>
        <dbReference type="EMBL" id="CAK7330115.1"/>
    </source>
</evidence>
<protein>
    <submittedName>
        <fullName evidence="3">Uncharacterized protein</fullName>
    </submittedName>
</protein>
<reference evidence="3 4" key="1">
    <citation type="submission" date="2024-01" db="EMBL/GenBank/DDBJ databases">
        <authorList>
            <person name="Waweru B."/>
        </authorList>
    </citation>
    <scope>NUCLEOTIDE SEQUENCE [LARGE SCALE GENOMIC DNA]</scope>
</reference>
<feature type="region of interest" description="Disordered" evidence="2">
    <location>
        <begin position="828"/>
        <end position="852"/>
    </location>
</feature>
<feature type="compositionally biased region" description="Low complexity" evidence="2">
    <location>
        <begin position="100"/>
        <end position="118"/>
    </location>
</feature>
<gene>
    <name evidence="3" type="ORF">DCAF_LOCUS7780</name>
</gene>
<feature type="compositionally biased region" description="Low complexity" evidence="2">
    <location>
        <begin position="402"/>
        <end position="424"/>
    </location>
</feature>
<feature type="compositionally biased region" description="Low complexity" evidence="2">
    <location>
        <begin position="130"/>
        <end position="140"/>
    </location>
</feature>
<feature type="compositionally biased region" description="Polar residues" evidence="2">
    <location>
        <begin position="13"/>
        <end position="23"/>
    </location>
</feature>
<proteinExistence type="inferred from homology"/>
<comment type="caution">
    <text evidence="3">The sequence shown here is derived from an EMBL/GenBank/DDBJ whole genome shotgun (WGS) entry which is preliminary data.</text>
</comment>
<accession>A0AAV1R7X1</accession>
<evidence type="ECO:0000256" key="2">
    <source>
        <dbReference type="SAM" id="MobiDB-lite"/>
    </source>
</evidence>
<dbReference type="GO" id="GO:0051225">
    <property type="term" value="P:spindle assembly"/>
    <property type="evidence" value="ECO:0007669"/>
    <property type="project" value="TreeGrafter"/>
</dbReference>
<feature type="compositionally biased region" description="Basic and acidic residues" evidence="2">
    <location>
        <begin position="203"/>
        <end position="228"/>
    </location>
</feature>
<feature type="region of interest" description="Disordered" evidence="2">
    <location>
        <begin position="1"/>
        <end position="145"/>
    </location>
</feature>
<feature type="region of interest" description="Disordered" evidence="2">
    <location>
        <begin position="294"/>
        <end position="321"/>
    </location>
</feature>
<organism evidence="3 4">
    <name type="scientific">Dovyalis caffra</name>
    <dbReference type="NCBI Taxonomy" id="77055"/>
    <lineage>
        <taxon>Eukaryota</taxon>
        <taxon>Viridiplantae</taxon>
        <taxon>Streptophyta</taxon>
        <taxon>Embryophyta</taxon>
        <taxon>Tracheophyta</taxon>
        <taxon>Spermatophyta</taxon>
        <taxon>Magnoliopsida</taxon>
        <taxon>eudicotyledons</taxon>
        <taxon>Gunneridae</taxon>
        <taxon>Pentapetalae</taxon>
        <taxon>rosids</taxon>
        <taxon>fabids</taxon>
        <taxon>Malpighiales</taxon>
        <taxon>Salicaceae</taxon>
        <taxon>Flacourtieae</taxon>
        <taxon>Dovyalis</taxon>
    </lineage>
</organism>
<dbReference type="PANTHER" id="PTHR31807:SF2">
    <property type="entry name" value="PROTEIN SNOWY COTYLEDON 3"/>
    <property type="match status" value="1"/>
</dbReference>
<sequence>MVAAIPQAAAAATGSTEKASNPTRHPLLPSEKDQQRNNGSTHTATRKPRGKQVPSRYLSPSPSTSTTTTTTTTTTSSSSSSSSSFPKRFASPLLSRSTNSGPLHTPSTTTTSSFLSGSKRSQSADRRRPATSTRPTTPNPQGNATEMSAATKMLITSTRTLSVSFQGEAFSLPISKAKSVTPPQNNVARKATPERRRATPVRDQVENSKPMDQHRWPGRSREGNLKERNPLLSRSLDCSVVVGGGVDKRVIGSGFMGVKSLQQSMMIDDGRRLSLDLGNAKQNRDAISVNESSFTGDLTASDSDSVSSGSTSGMPEIGKKTGARGIAVSARFWQETNSRLRRLQDPGSPLSTSPGSRMGVSPKTTQSKRFGRDGPLSSPRMMAASPVRGAARPASPSKLWTSSASSPSRGMSSPSRVRPMSGSSPSILSFSVDLRRGKMGEDRIVDAHMLRLLYNRYLQWRFVNARADATFMVQRLNAEEWPEFHSLTIPRPMHYFGLPWILRVHARMESNSGAEKVGTSRVEVVFVDYTSVPLLDDYGGKGSLRRKDKEVATLNKVVYGDGWQTQTREVDKYSLFSVLVVLWELLEELVIFFIFTACEKFVECVGNDLRTTAFCHSQKNQVTFAEAKAEANFYTQGTTISSLFLILKMSNELVKHLEALMFASIIDACRALSRFTVIAHLEEWSLLDRDHSSSLEGATEALKASTLRLPVVGKALVDVQILKDAVGSAVDVMQAMASSICPLSAKVEDVNSLVAELANVTAKERHMLEQCKDFLSTLATVQRLQYSNLQEAGTLDASEEDEVRWYITKRKRRSATAHVVAVLPAHGKVKSPQPYRQHELPGLKSKLPSYHE</sequence>
<name>A0AAV1R7X1_9ROSI</name>
<dbReference type="GO" id="GO:0008017">
    <property type="term" value="F:microtubule binding"/>
    <property type="evidence" value="ECO:0007669"/>
    <property type="project" value="TreeGrafter"/>
</dbReference>
<feature type="compositionally biased region" description="Low complexity" evidence="2">
    <location>
        <begin position="301"/>
        <end position="313"/>
    </location>
</feature>
<dbReference type="GO" id="GO:0005737">
    <property type="term" value="C:cytoplasm"/>
    <property type="evidence" value="ECO:0007669"/>
    <property type="project" value="TreeGrafter"/>
</dbReference>
<feature type="compositionally biased region" description="Low complexity" evidence="2">
    <location>
        <begin position="1"/>
        <end position="12"/>
    </location>
</feature>
<feature type="region of interest" description="Disordered" evidence="2">
    <location>
        <begin position="338"/>
        <end position="424"/>
    </location>
</feature>
<keyword evidence="4" id="KW-1185">Reference proteome</keyword>
<dbReference type="InterPro" id="IPR007573">
    <property type="entry name" value="QWRF"/>
</dbReference>
<dbReference type="EMBL" id="CAWUPB010000913">
    <property type="protein sequence ID" value="CAK7330115.1"/>
    <property type="molecule type" value="Genomic_DNA"/>
</dbReference>
<comment type="similarity">
    <text evidence="1">Belongs to the QWRF family.</text>
</comment>
<evidence type="ECO:0000256" key="1">
    <source>
        <dbReference type="ARBA" id="ARBA00010016"/>
    </source>
</evidence>